<proteinExistence type="evidence at transcript level"/>
<reference evidence="13" key="1">
    <citation type="submission" date="2023-05" db="EMBL/GenBank/DDBJ databases">
        <authorList>
            <person name="Zhang W."/>
            <person name="Chang X.J."/>
            <person name="Han Y.Y."/>
            <person name="Liu H.J."/>
            <person name="Dou J.P."/>
            <person name="Du W."/>
            <person name="Wu W.F."/>
            <person name="Sun C.P."/>
        </authorList>
    </citation>
    <scope>NUCLEOTIDE SEQUENCE</scope>
    <source>
        <strain evidence="13">AF01</strain>
    </source>
</reference>
<name>A0AA49X7C9_PICGM</name>
<evidence type="ECO:0000256" key="3">
    <source>
        <dbReference type="ARBA" id="ARBA00023002"/>
    </source>
</evidence>
<evidence type="ECO:0000313" key="13">
    <source>
        <dbReference type="EMBL" id="WLK66378.1"/>
    </source>
</evidence>
<keyword evidence="2" id="KW-0521">NADP</keyword>
<evidence type="ECO:0000256" key="1">
    <source>
        <dbReference type="ARBA" id="ARBA00007905"/>
    </source>
</evidence>
<dbReference type="PANTHER" id="PTHR43827:SF3">
    <property type="entry name" value="NADP-DEPENDENT OXIDOREDUCTASE DOMAIN-CONTAINING PROTEIN"/>
    <property type="match status" value="1"/>
</dbReference>
<dbReference type="EMBL" id="OQ943934">
    <property type="protein sequence ID" value="WLK66378.1"/>
    <property type="molecule type" value="mRNA"/>
</dbReference>
<dbReference type="GO" id="GO:0016652">
    <property type="term" value="F:oxidoreductase activity, acting on NAD(P)H as acceptor"/>
    <property type="evidence" value="ECO:0007669"/>
    <property type="project" value="InterPro"/>
</dbReference>
<organism evidence="13">
    <name type="scientific">Meyerozyma guilliermondii</name>
    <name type="common">Yeast</name>
    <name type="synonym">Candida guilliermondii</name>
    <dbReference type="NCBI Taxonomy" id="4929"/>
    <lineage>
        <taxon>Eukaryota</taxon>
        <taxon>Fungi</taxon>
        <taxon>Dikarya</taxon>
        <taxon>Ascomycota</taxon>
        <taxon>Saccharomycotina</taxon>
        <taxon>Pichiomycetes</taxon>
        <taxon>Debaryomycetaceae</taxon>
        <taxon>Meyerozyma</taxon>
    </lineage>
</organism>
<evidence type="ECO:0000259" key="12">
    <source>
        <dbReference type="Pfam" id="PF00248"/>
    </source>
</evidence>
<evidence type="ECO:0000256" key="2">
    <source>
        <dbReference type="ARBA" id="ARBA00022857"/>
    </source>
</evidence>
<comment type="similarity">
    <text evidence="1">Belongs to the aldo/keto reductase family.</text>
</comment>
<dbReference type="InterPro" id="IPR044494">
    <property type="entry name" value="AKR3C2/3"/>
</dbReference>
<dbReference type="InterPro" id="IPR036812">
    <property type="entry name" value="NAD(P)_OxRdtase_dom_sf"/>
</dbReference>
<dbReference type="AlphaFoldDB" id="A0AA49X7C9"/>
<feature type="active site" description="Proton donor" evidence="9">
    <location>
        <position position="63"/>
    </location>
</feature>
<dbReference type="FunFam" id="3.20.20.100:FF:000002">
    <property type="entry name" value="2,5-diketo-D-gluconic acid reductase A"/>
    <property type="match status" value="1"/>
</dbReference>
<dbReference type="PROSITE" id="PS00062">
    <property type="entry name" value="ALDOKETO_REDUCTASE_2"/>
    <property type="match status" value="1"/>
</dbReference>
<accession>A0AA49X7C9</accession>
<evidence type="ECO:0000256" key="4">
    <source>
        <dbReference type="ARBA" id="ARBA00050878"/>
    </source>
</evidence>
<dbReference type="SMR" id="A0AA49X7C9"/>
<dbReference type="SUPFAM" id="SSF51430">
    <property type="entry name" value="NAD(P)-linked oxidoreductase"/>
    <property type="match status" value="1"/>
</dbReference>
<evidence type="ECO:0000256" key="6">
    <source>
        <dbReference type="ARBA" id="ARBA00066965"/>
    </source>
</evidence>
<dbReference type="Pfam" id="PF00248">
    <property type="entry name" value="Aldo_ket_red"/>
    <property type="match status" value="1"/>
</dbReference>
<dbReference type="InterPro" id="IPR018170">
    <property type="entry name" value="Aldo/ket_reductase_CS"/>
</dbReference>
<dbReference type="CDD" id="cd19120">
    <property type="entry name" value="AKR_AKR3C2-3"/>
    <property type="match status" value="1"/>
</dbReference>
<evidence type="ECO:0000256" key="7">
    <source>
        <dbReference type="ARBA" id="ARBA00079693"/>
    </source>
</evidence>
<dbReference type="EC" id="1.1.1.358" evidence="6"/>
<comment type="catalytic activity">
    <reaction evidence="5">
        <text>isatin + NADPH + H(+) = 3-hydroxyindolin-2-one + NADP(+)</text>
        <dbReference type="Rhea" id="RHEA:68608"/>
        <dbReference type="ChEBI" id="CHEBI:15378"/>
        <dbReference type="ChEBI" id="CHEBI:27539"/>
        <dbReference type="ChEBI" id="CHEBI:28536"/>
        <dbReference type="ChEBI" id="CHEBI:57783"/>
        <dbReference type="ChEBI" id="CHEBI:58349"/>
    </reaction>
</comment>
<dbReference type="GO" id="GO:0047011">
    <property type="term" value="F:2-dehydropantolactone reductase (A-specific) activity"/>
    <property type="evidence" value="ECO:0007669"/>
    <property type="project" value="UniProtKB-ARBA"/>
</dbReference>
<dbReference type="InterPro" id="IPR020471">
    <property type="entry name" value="AKR"/>
</dbReference>
<protein>
    <recommendedName>
        <fullName evidence="7">2-dehydropantolactone reductase</fullName>
        <ecNumber evidence="6">1.1.1.358</ecNumber>
    </recommendedName>
    <alternativeName>
        <fullName evidence="7">2-dehydropantolactone reductase</fullName>
    </alternativeName>
    <alternativeName>
        <fullName evidence="8">Ketopantoyl-lactone reductase</fullName>
    </alternativeName>
</protein>
<dbReference type="GO" id="GO:0042180">
    <property type="term" value="P:ketone metabolic process"/>
    <property type="evidence" value="ECO:0007669"/>
    <property type="project" value="UniProtKB-ARBA"/>
</dbReference>
<feature type="binding site" evidence="10">
    <location>
        <position position="125"/>
    </location>
    <ligand>
        <name>substrate</name>
    </ligand>
</feature>
<sequence>MARQFYTKSGQLVKIGTGSGTKWQWLKKGRPDEEKAQLHNELVENLLRTINCGYRHLDTAEVYTTQPEVAAAVKQSGIPREEFWITTKYFPGVTHQPSFTKGPIEFVNKALKELDTDYIDLLLIHHPFLSAGEDYSSLGDLWKQVIEVKKQGLVREIGVSNFAIPHLKEVFEAAGSEEYYPVVNQIEFHPFLQNQSKDILKFSNDHNILVEAYGPLSPLFRADEENEAVATFKKLLGDLGSKYGKTEAQILLRYTIQKGVLPITTSSNVERIKQSLEVYEFELEDTDVKQIDELGSKYKFRKFFSEQFAAGFD</sequence>
<gene>
    <name evidence="13" type="primary">MG2-4</name>
</gene>
<feature type="site" description="Lowers pKa of active site Tyr" evidence="11">
    <location>
        <position position="88"/>
    </location>
</feature>
<feature type="domain" description="NADP-dependent oxidoreductase" evidence="12">
    <location>
        <begin position="39"/>
        <end position="294"/>
    </location>
</feature>
<comment type="catalytic activity">
    <reaction evidence="4">
        <text>(R)-pantolactone + NADP(+) = 2-dehydropantolactone + NADPH + H(+)</text>
        <dbReference type="Rhea" id="RHEA:18981"/>
        <dbReference type="ChEBI" id="CHEBI:15378"/>
        <dbReference type="ChEBI" id="CHEBI:16719"/>
        <dbReference type="ChEBI" id="CHEBI:18395"/>
        <dbReference type="ChEBI" id="CHEBI:57783"/>
        <dbReference type="ChEBI" id="CHEBI:58349"/>
        <dbReference type="EC" id="1.1.1.358"/>
    </reaction>
</comment>
<dbReference type="PIRSF" id="PIRSF000097">
    <property type="entry name" value="AKR"/>
    <property type="match status" value="1"/>
</dbReference>
<evidence type="ECO:0000256" key="5">
    <source>
        <dbReference type="ARBA" id="ARBA00051098"/>
    </source>
</evidence>
<evidence type="ECO:0000256" key="11">
    <source>
        <dbReference type="PIRSR" id="PIRSR000097-3"/>
    </source>
</evidence>
<dbReference type="InterPro" id="IPR023210">
    <property type="entry name" value="NADP_OxRdtase_dom"/>
</dbReference>
<evidence type="ECO:0000256" key="9">
    <source>
        <dbReference type="PIRSR" id="PIRSR000097-1"/>
    </source>
</evidence>
<dbReference type="Gene3D" id="3.20.20.100">
    <property type="entry name" value="NADP-dependent oxidoreductase domain"/>
    <property type="match status" value="1"/>
</dbReference>
<keyword evidence="3" id="KW-0560">Oxidoreductase</keyword>
<evidence type="ECO:0000256" key="10">
    <source>
        <dbReference type="PIRSR" id="PIRSR000097-2"/>
    </source>
</evidence>
<evidence type="ECO:0000256" key="8">
    <source>
        <dbReference type="ARBA" id="ARBA00081322"/>
    </source>
</evidence>
<dbReference type="PANTHER" id="PTHR43827">
    <property type="entry name" value="2,5-DIKETO-D-GLUCONIC ACID REDUCTASE"/>
    <property type="match status" value="1"/>
</dbReference>
<dbReference type="PRINTS" id="PR00069">
    <property type="entry name" value="ALDKETRDTASE"/>
</dbReference>